<reference evidence="2" key="3">
    <citation type="submission" date="2023-05" db="EMBL/GenBank/DDBJ databases">
        <authorList>
            <person name="Smith C.H."/>
        </authorList>
    </citation>
    <scope>NUCLEOTIDE SEQUENCE</scope>
    <source>
        <strain evidence="2">CHS0354</strain>
        <tissue evidence="2">Mantle</tissue>
    </source>
</reference>
<evidence type="ECO:0000256" key="1">
    <source>
        <dbReference type="SAM" id="MobiDB-lite"/>
    </source>
</evidence>
<gene>
    <name evidence="2" type="ORF">CHS0354_029413</name>
</gene>
<feature type="region of interest" description="Disordered" evidence="1">
    <location>
        <begin position="63"/>
        <end position="88"/>
    </location>
</feature>
<evidence type="ECO:0000313" key="3">
    <source>
        <dbReference type="Proteomes" id="UP001195483"/>
    </source>
</evidence>
<keyword evidence="3" id="KW-1185">Reference proteome</keyword>
<feature type="compositionally biased region" description="Polar residues" evidence="1">
    <location>
        <begin position="66"/>
        <end position="76"/>
    </location>
</feature>
<protein>
    <submittedName>
        <fullName evidence="2">Uncharacterized protein</fullName>
    </submittedName>
</protein>
<accession>A0AAE0W2A7</accession>
<proteinExistence type="predicted"/>
<dbReference type="EMBL" id="JAEAOA010001763">
    <property type="protein sequence ID" value="KAK3597842.1"/>
    <property type="molecule type" value="Genomic_DNA"/>
</dbReference>
<comment type="caution">
    <text evidence="2">The sequence shown here is derived from an EMBL/GenBank/DDBJ whole genome shotgun (WGS) entry which is preliminary data.</text>
</comment>
<reference evidence="2" key="1">
    <citation type="journal article" date="2021" name="Genome Biol. Evol.">
        <title>A High-Quality Reference Genome for a Parasitic Bivalve with Doubly Uniparental Inheritance (Bivalvia: Unionida).</title>
        <authorList>
            <person name="Smith C.H."/>
        </authorList>
    </citation>
    <scope>NUCLEOTIDE SEQUENCE</scope>
    <source>
        <strain evidence="2">CHS0354</strain>
    </source>
</reference>
<dbReference type="Proteomes" id="UP001195483">
    <property type="component" value="Unassembled WGS sequence"/>
</dbReference>
<organism evidence="2 3">
    <name type="scientific">Potamilus streckersoni</name>
    <dbReference type="NCBI Taxonomy" id="2493646"/>
    <lineage>
        <taxon>Eukaryota</taxon>
        <taxon>Metazoa</taxon>
        <taxon>Spiralia</taxon>
        <taxon>Lophotrochozoa</taxon>
        <taxon>Mollusca</taxon>
        <taxon>Bivalvia</taxon>
        <taxon>Autobranchia</taxon>
        <taxon>Heteroconchia</taxon>
        <taxon>Palaeoheterodonta</taxon>
        <taxon>Unionida</taxon>
        <taxon>Unionoidea</taxon>
        <taxon>Unionidae</taxon>
        <taxon>Ambleminae</taxon>
        <taxon>Lampsilini</taxon>
        <taxon>Potamilus</taxon>
    </lineage>
</organism>
<dbReference type="AlphaFoldDB" id="A0AAE0W2A7"/>
<sequence>MSGGLNQLHSNTQRTCNFFQYSVGSYNGVSEAIKLKTNADTLEDFTNWMTYFAASLGVNPVKEEPTTSTEMVSNDSYPLPRSQDINIH</sequence>
<reference evidence="2" key="2">
    <citation type="journal article" date="2021" name="Genome Biol. Evol.">
        <title>Developing a high-quality reference genome for a parasitic bivalve with doubly uniparental inheritance (Bivalvia: Unionida).</title>
        <authorList>
            <person name="Smith C.H."/>
        </authorList>
    </citation>
    <scope>NUCLEOTIDE SEQUENCE</scope>
    <source>
        <strain evidence="2">CHS0354</strain>
        <tissue evidence="2">Mantle</tissue>
    </source>
</reference>
<name>A0AAE0W2A7_9BIVA</name>
<evidence type="ECO:0000313" key="2">
    <source>
        <dbReference type="EMBL" id="KAK3597842.1"/>
    </source>
</evidence>